<dbReference type="InterPro" id="IPR026444">
    <property type="entry name" value="Secre_tail"/>
</dbReference>
<accession>A0AAU6P036</accession>
<evidence type="ECO:0000313" key="6">
    <source>
        <dbReference type="Proteomes" id="UP001368318"/>
    </source>
</evidence>
<organism evidence="4 6">
    <name type="scientific">Mangrovimonas cancribranchiae</name>
    <dbReference type="NCBI Taxonomy" id="3080055"/>
    <lineage>
        <taxon>Bacteria</taxon>
        <taxon>Pseudomonadati</taxon>
        <taxon>Bacteroidota</taxon>
        <taxon>Flavobacteriia</taxon>
        <taxon>Flavobacteriales</taxon>
        <taxon>Flavobacteriaceae</taxon>
        <taxon>Mangrovimonas</taxon>
    </lineage>
</organism>
<dbReference type="PANTHER" id="PTHR19328:SF75">
    <property type="entry name" value="ALDOSE SUGAR DEHYDROGENASE YLII"/>
    <property type="match status" value="1"/>
</dbReference>
<dbReference type="Pfam" id="PF07995">
    <property type="entry name" value="GSDH"/>
    <property type="match status" value="1"/>
</dbReference>
<dbReference type="Gene3D" id="2.120.10.30">
    <property type="entry name" value="TolB, C-terminal domain"/>
    <property type="match status" value="1"/>
</dbReference>
<feature type="domain" description="Glucose/Sorbosone dehydrogenase" evidence="2">
    <location>
        <begin position="33"/>
        <end position="338"/>
    </location>
</feature>
<sequence>MKTLTLLITTCFFVFNFSFSQDIELELFASGLSDPIGIKHAGDTRLFVLERSGTIKIIDQNGTVNNTSFLDISNIISSGGERGLLGLAFHPNYSSNGYFYVNYTNSNGDTVIARYTVSTNDPDIADNNSGTILLTISQPYSNHNGGDLAFGNDGYLYIATGDGGSGGDPGDRAQDLSTLLGKLLRIDVDSGTPYGIPNDNPFANDGNNNTLPEIWAYGLRNPWRFSFDSSTNDLWIADVGQNNIEEINMVSLTDAGVNYGWRCYEGNDTYNTTGNCPDISTLTFPIAQYTHSGNGPFKCSITGGYRYRGLEQPSMTGWYFFADYCSNEIGILSYDETDWNMTFTEQFDGNNWTAFGEDSSGEIYVAGISSGNIYKIINNDLSVEENQFENITIYPNPTYDSITVSSNYNKPYLVNIYSILGKKVFTKIFQEKNKKISVENLQSGLYLIEIISNSNKKQLQKLIIK</sequence>
<evidence type="ECO:0000259" key="2">
    <source>
        <dbReference type="Pfam" id="PF07995"/>
    </source>
</evidence>
<protein>
    <submittedName>
        <fullName evidence="4">PQQ-dependent sugar dehydrogenase</fullName>
    </submittedName>
</protein>
<dbReference type="InterPro" id="IPR011042">
    <property type="entry name" value="6-blade_b-propeller_TolB-like"/>
</dbReference>
<dbReference type="PANTHER" id="PTHR19328">
    <property type="entry name" value="HEDGEHOG-INTERACTING PROTEIN"/>
    <property type="match status" value="1"/>
</dbReference>
<evidence type="ECO:0000256" key="1">
    <source>
        <dbReference type="ARBA" id="ARBA00022729"/>
    </source>
</evidence>
<proteinExistence type="predicted"/>
<dbReference type="AlphaFoldDB" id="A0AAU6P036"/>
<dbReference type="InterPro" id="IPR012938">
    <property type="entry name" value="Glc/Sorbosone_DH"/>
</dbReference>
<dbReference type="Pfam" id="PF18962">
    <property type="entry name" value="Por_Secre_tail"/>
    <property type="match status" value="1"/>
</dbReference>
<dbReference type="NCBIfam" id="TIGR04183">
    <property type="entry name" value="Por_Secre_tail"/>
    <property type="match status" value="1"/>
</dbReference>
<gene>
    <name evidence="5" type="ORF">R3L15_07475</name>
    <name evidence="4" type="ORF">R3L16_14110</name>
</gene>
<keyword evidence="1" id="KW-0732">Signal</keyword>
<dbReference type="EMBL" id="CP136924">
    <property type="protein sequence ID" value="WXA02860.1"/>
    <property type="molecule type" value="Genomic_DNA"/>
</dbReference>
<dbReference type="Proteomes" id="UP001368318">
    <property type="component" value="Chromosome"/>
</dbReference>
<evidence type="ECO:0000313" key="4">
    <source>
        <dbReference type="EMBL" id="WXA02860.1"/>
    </source>
</evidence>
<keyword evidence="6" id="KW-1185">Reference proteome</keyword>
<dbReference type="KEGG" id="mcaa:R3L15_07475"/>
<dbReference type="SUPFAM" id="SSF50952">
    <property type="entry name" value="Soluble quinoprotein glucose dehydrogenase"/>
    <property type="match status" value="1"/>
</dbReference>
<reference evidence="4 6" key="1">
    <citation type="submission" date="2023-10" db="EMBL/GenBank/DDBJ databases">
        <title>Culture-based analysis of two novel bacteria associated with mangrove crab gills.</title>
        <authorList>
            <person name="Yang X."/>
            <person name="Garuglieri E."/>
            <person name="Van Goethem M.W."/>
            <person name="Fusi M."/>
            <person name="Marasco R."/>
            <person name="Daffonchio D.G."/>
        </authorList>
    </citation>
    <scope>NUCLEOTIDE SEQUENCE [LARGE SCALE GENOMIC DNA]</scope>
    <source>
        <strain evidence="5">UG2-1</strain>
        <strain evidence="4">UG2-2</strain>
        <strain evidence="6">UG2_2</strain>
    </source>
</reference>
<evidence type="ECO:0000259" key="3">
    <source>
        <dbReference type="Pfam" id="PF18962"/>
    </source>
</evidence>
<dbReference type="InterPro" id="IPR011041">
    <property type="entry name" value="Quinoprot_gluc/sorb_DH_b-prop"/>
</dbReference>
<name>A0AAU6P036_9FLAO</name>
<dbReference type="RefSeq" id="WP_338730893.1">
    <property type="nucleotide sequence ID" value="NZ_CP136924.1"/>
</dbReference>
<feature type="domain" description="Secretion system C-terminal sorting" evidence="3">
    <location>
        <begin position="393"/>
        <end position="464"/>
    </location>
</feature>
<dbReference type="EMBL" id="CP136925">
    <property type="protein sequence ID" value="WXA11978.1"/>
    <property type="molecule type" value="Genomic_DNA"/>
</dbReference>
<evidence type="ECO:0000313" key="5">
    <source>
        <dbReference type="EMBL" id="WXA11978.1"/>
    </source>
</evidence>